<gene>
    <name evidence="2" type="ORF">TCNE_LOCUS15792</name>
</gene>
<keyword evidence="1" id="KW-1133">Transmembrane helix</keyword>
<keyword evidence="3" id="KW-1185">Reference proteome</keyword>
<organism evidence="3 4">
    <name type="scientific">Toxocara canis</name>
    <name type="common">Canine roundworm</name>
    <dbReference type="NCBI Taxonomy" id="6265"/>
    <lineage>
        <taxon>Eukaryota</taxon>
        <taxon>Metazoa</taxon>
        <taxon>Ecdysozoa</taxon>
        <taxon>Nematoda</taxon>
        <taxon>Chromadorea</taxon>
        <taxon>Rhabditida</taxon>
        <taxon>Spirurina</taxon>
        <taxon>Ascaridomorpha</taxon>
        <taxon>Ascaridoidea</taxon>
        <taxon>Toxocaridae</taxon>
        <taxon>Toxocara</taxon>
    </lineage>
</organism>
<keyword evidence="1" id="KW-0812">Transmembrane</keyword>
<evidence type="ECO:0000313" key="2">
    <source>
        <dbReference type="EMBL" id="VDM47113.1"/>
    </source>
</evidence>
<name>A0A183V4X2_TOXCA</name>
<dbReference type="EMBL" id="UYWY01023094">
    <property type="protein sequence ID" value="VDM47113.1"/>
    <property type="molecule type" value="Genomic_DNA"/>
</dbReference>
<evidence type="ECO:0000313" key="4">
    <source>
        <dbReference type="WBParaSite" id="TCNE_0001579301-mRNA-1"/>
    </source>
</evidence>
<dbReference type="WBParaSite" id="TCNE_0001579301-mRNA-1">
    <property type="protein sequence ID" value="TCNE_0001579301-mRNA-1"/>
    <property type="gene ID" value="TCNE_0001579301"/>
</dbReference>
<evidence type="ECO:0000313" key="3">
    <source>
        <dbReference type="Proteomes" id="UP000050794"/>
    </source>
</evidence>
<dbReference type="Proteomes" id="UP000050794">
    <property type="component" value="Unassembled WGS sequence"/>
</dbReference>
<accession>A0A183V4X2</accession>
<evidence type="ECO:0000256" key="1">
    <source>
        <dbReference type="SAM" id="Phobius"/>
    </source>
</evidence>
<dbReference type="AlphaFoldDB" id="A0A183V4X2"/>
<feature type="transmembrane region" description="Helical" evidence="1">
    <location>
        <begin position="199"/>
        <end position="221"/>
    </location>
</feature>
<keyword evidence="1" id="KW-0472">Membrane</keyword>
<protein>
    <submittedName>
        <fullName evidence="4">t-SNARE coiled-coil homology domain-containing protein</fullName>
    </submittedName>
</protein>
<reference evidence="2 3" key="2">
    <citation type="submission" date="2018-11" db="EMBL/GenBank/DDBJ databases">
        <authorList>
            <consortium name="Pathogen Informatics"/>
        </authorList>
    </citation>
    <scope>NUCLEOTIDE SEQUENCE [LARGE SCALE GENOMIC DNA]</scope>
</reference>
<reference evidence="4" key="1">
    <citation type="submission" date="2016-06" db="UniProtKB">
        <authorList>
            <consortium name="WormBaseParasite"/>
        </authorList>
    </citation>
    <scope>IDENTIFICATION</scope>
</reference>
<sequence length="233" mass="26118">MTSALKLHRLDIHMDELTPNAITAIICFVGFLSNEKVSCFAVIISPCCGFTCVRRHLIAYHYNNMDMPVLRSSGCFCQIKAQGATTLNASFHHQCYLLMTVVEEEFSFCLGFCLFGNEHLNRAVTASITGVDDVARNFKLAVAQMLNEAEMVINSLNEKVDIVGADLTQVKSVLSGIAFLEQTKLYSERIELERYSCRISGIVAIIRNGGVFLFFFLVYMIEYAHFVYSDTCV</sequence>
<proteinExistence type="predicted"/>